<dbReference type="SUPFAM" id="SSF53335">
    <property type="entry name" value="S-adenosyl-L-methionine-dependent methyltransferases"/>
    <property type="match status" value="1"/>
</dbReference>
<evidence type="ECO:0000259" key="3">
    <source>
        <dbReference type="Pfam" id="PF13649"/>
    </source>
</evidence>
<keyword evidence="2 4" id="KW-0808">Transferase</keyword>
<dbReference type="PANTHER" id="PTHR43861:SF1">
    <property type="entry name" value="TRANS-ACONITATE 2-METHYLTRANSFERASE"/>
    <property type="match status" value="1"/>
</dbReference>
<proteinExistence type="predicted"/>
<accession>A0A1H9XAX0</accession>
<dbReference type="GO" id="GO:0008168">
    <property type="term" value="F:methyltransferase activity"/>
    <property type="evidence" value="ECO:0007669"/>
    <property type="project" value="UniProtKB-KW"/>
</dbReference>
<keyword evidence="1 4" id="KW-0489">Methyltransferase</keyword>
<sequence>MIDKNIEYYNNNADSFFEGSVNADMSGVRSGFLKYVPDGGKILDAGCGSGRDSKAFLSEGYDVVAFDASKEMCKRASEYIGREVLNMRFEDISFDKEFDGIWACASLLHVPTDDLPGVLQKMKRALKPGGAIYASFKYGEGTTVRGERVFSDFTEESATKLFEEAGFEIASRVVGCDSRPGREDEKWINVIGIVK</sequence>
<dbReference type="Proteomes" id="UP000182584">
    <property type="component" value="Unassembled WGS sequence"/>
</dbReference>
<dbReference type="EMBL" id="FOGJ01000053">
    <property type="protein sequence ID" value="SES43272.1"/>
    <property type="molecule type" value="Genomic_DNA"/>
</dbReference>
<protein>
    <submittedName>
        <fullName evidence="4">Methyltransferase domain-containing protein</fullName>
    </submittedName>
</protein>
<gene>
    <name evidence="4" type="ORF">SAMN04487884_1535</name>
</gene>
<dbReference type="InterPro" id="IPR041698">
    <property type="entry name" value="Methyltransf_25"/>
</dbReference>
<feature type="domain" description="Methyltransferase" evidence="3">
    <location>
        <begin position="42"/>
        <end position="130"/>
    </location>
</feature>
<dbReference type="Pfam" id="PF13649">
    <property type="entry name" value="Methyltransf_25"/>
    <property type="match status" value="1"/>
</dbReference>
<dbReference type="eggNOG" id="COG0500">
    <property type="taxonomic scope" value="Bacteria"/>
</dbReference>
<dbReference type="RefSeq" id="WP_207649221.1">
    <property type="nucleotide sequence ID" value="NZ_FOGJ01000053.1"/>
</dbReference>
<dbReference type="GO" id="GO:0032259">
    <property type="term" value="P:methylation"/>
    <property type="evidence" value="ECO:0007669"/>
    <property type="project" value="UniProtKB-KW"/>
</dbReference>
<dbReference type="AlphaFoldDB" id="A0A1H9XAX0"/>
<dbReference type="PANTHER" id="PTHR43861">
    <property type="entry name" value="TRANS-ACONITATE 2-METHYLTRANSFERASE-RELATED"/>
    <property type="match status" value="1"/>
</dbReference>
<reference evidence="4 5" key="1">
    <citation type="submission" date="2016-10" db="EMBL/GenBank/DDBJ databases">
        <authorList>
            <person name="de Groot N.N."/>
        </authorList>
    </citation>
    <scope>NUCLEOTIDE SEQUENCE [LARGE SCALE GENOMIC DNA]</scope>
    <source>
        <strain evidence="4 5">AR40</strain>
    </source>
</reference>
<name>A0A1H9XAX0_BUTFI</name>
<evidence type="ECO:0000256" key="1">
    <source>
        <dbReference type="ARBA" id="ARBA00022603"/>
    </source>
</evidence>
<dbReference type="Gene3D" id="3.40.50.150">
    <property type="entry name" value="Vaccinia Virus protein VP39"/>
    <property type="match status" value="1"/>
</dbReference>
<dbReference type="InterPro" id="IPR029063">
    <property type="entry name" value="SAM-dependent_MTases_sf"/>
</dbReference>
<evidence type="ECO:0000256" key="2">
    <source>
        <dbReference type="ARBA" id="ARBA00022679"/>
    </source>
</evidence>
<dbReference type="CDD" id="cd02440">
    <property type="entry name" value="AdoMet_MTases"/>
    <property type="match status" value="1"/>
</dbReference>
<organism evidence="4 5">
    <name type="scientific">Butyrivibrio fibrisolvens</name>
    <dbReference type="NCBI Taxonomy" id="831"/>
    <lineage>
        <taxon>Bacteria</taxon>
        <taxon>Bacillati</taxon>
        <taxon>Bacillota</taxon>
        <taxon>Clostridia</taxon>
        <taxon>Lachnospirales</taxon>
        <taxon>Lachnospiraceae</taxon>
        <taxon>Butyrivibrio</taxon>
    </lineage>
</organism>
<evidence type="ECO:0000313" key="5">
    <source>
        <dbReference type="Proteomes" id="UP000182584"/>
    </source>
</evidence>
<evidence type="ECO:0000313" key="4">
    <source>
        <dbReference type="EMBL" id="SES43272.1"/>
    </source>
</evidence>